<proteinExistence type="predicted"/>
<dbReference type="EMBL" id="BAAAPF010000053">
    <property type="protein sequence ID" value="GAA2120562.1"/>
    <property type="molecule type" value="Genomic_DNA"/>
</dbReference>
<organism evidence="1 2">
    <name type="scientific">Streptomyces synnematoformans</name>
    <dbReference type="NCBI Taxonomy" id="415721"/>
    <lineage>
        <taxon>Bacteria</taxon>
        <taxon>Bacillati</taxon>
        <taxon>Actinomycetota</taxon>
        <taxon>Actinomycetes</taxon>
        <taxon>Kitasatosporales</taxon>
        <taxon>Streptomycetaceae</taxon>
        <taxon>Streptomyces</taxon>
    </lineage>
</organism>
<gene>
    <name evidence="1" type="ORF">GCM10009802_23330</name>
</gene>
<evidence type="ECO:0008006" key="3">
    <source>
        <dbReference type="Google" id="ProtNLM"/>
    </source>
</evidence>
<accession>A0ABN2Y1Y7</accession>
<keyword evidence="2" id="KW-1185">Reference proteome</keyword>
<sequence>MPRRRAEEWLSAAAPDPAACRRQWAHGENAVALLPAGRFWDVLNVPERLGVKALDELRRLPEQEPGPTLGDFVGHRVSFFLPPDPHTLWVGTDIHYIGHGTWITVPAPYRTSGSLR</sequence>
<evidence type="ECO:0000313" key="1">
    <source>
        <dbReference type="EMBL" id="GAA2120562.1"/>
    </source>
</evidence>
<dbReference type="Proteomes" id="UP001500443">
    <property type="component" value="Unassembled WGS sequence"/>
</dbReference>
<comment type="caution">
    <text evidence="1">The sequence shown here is derived from an EMBL/GenBank/DDBJ whole genome shotgun (WGS) entry which is preliminary data.</text>
</comment>
<reference evidence="1 2" key="1">
    <citation type="journal article" date="2019" name="Int. J. Syst. Evol. Microbiol.">
        <title>The Global Catalogue of Microorganisms (GCM) 10K type strain sequencing project: providing services to taxonomists for standard genome sequencing and annotation.</title>
        <authorList>
            <consortium name="The Broad Institute Genomics Platform"/>
            <consortium name="The Broad Institute Genome Sequencing Center for Infectious Disease"/>
            <person name="Wu L."/>
            <person name="Ma J."/>
        </authorList>
    </citation>
    <scope>NUCLEOTIDE SEQUENCE [LARGE SCALE GENOMIC DNA]</scope>
    <source>
        <strain evidence="1 2">JCM 15481</strain>
    </source>
</reference>
<protein>
    <recommendedName>
        <fullName evidence="3">DNA primase/polymerase bifunctional N-terminal domain-containing protein</fullName>
    </recommendedName>
</protein>
<evidence type="ECO:0000313" key="2">
    <source>
        <dbReference type="Proteomes" id="UP001500443"/>
    </source>
</evidence>
<name>A0ABN2Y1Y7_9ACTN</name>